<organism evidence="1 2">
    <name type="scientific">Spirosoma taeanense</name>
    <dbReference type="NCBI Taxonomy" id="2735870"/>
    <lineage>
        <taxon>Bacteria</taxon>
        <taxon>Pseudomonadati</taxon>
        <taxon>Bacteroidota</taxon>
        <taxon>Cytophagia</taxon>
        <taxon>Cytophagales</taxon>
        <taxon>Cytophagaceae</taxon>
        <taxon>Spirosoma</taxon>
    </lineage>
</organism>
<keyword evidence="2" id="KW-1185">Reference proteome</keyword>
<evidence type="ECO:0000313" key="1">
    <source>
        <dbReference type="EMBL" id="QJW89128.1"/>
    </source>
</evidence>
<name>A0A6M5Y3G8_9BACT</name>
<dbReference type="KEGG" id="stae:HNV11_06850"/>
<accession>A0A6M5Y3G8</accession>
<reference evidence="1 2" key="1">
    <citation type="submission" date="2020-05" db="EMBL/GenBank/DDBJ databases">
        <title>Genome sequencing of Spirosoma sp. TS118.</title>
        <authorList>
            <person name="Lee J.-H."/>
            <person name="Jeong S."/>
            <person name="Zhao L."/>
            <person name="Jung J.-H."/>
            <person name="Kim M.-K."/>
            <person name="Lim S."/>
        </authorList>
    </citation>
    <scope>NUCLEOTIDE SEQUENCE [LARGE SCALE GENOMIC DNA]</scope>
    <source>
        <strain evidence="1 2">TS118</strain>
    </source>
</reference>
<sequence>MIQAIYDILFSIRCQHDYFGGSCPDMALLPTADCQSALRNNGLRFKATEEGGVVLFSSNEQGQVLRKINSLTSFTFLLQLQNPVFDNYTRLTYPAGKLGKPFYYFANLTGAGAIDPSNAVIKTSGGKVGEKDFGWLVNRVLTIPLSADFNQVEISRIEPGTGKKVIKTFVTGPAGTLTINLLQIEDAPGHFVSLRPGRYFLQFSGAAPTRTEAIYFDERLREPNGWGLLEIFADKTFDYAAKPTYTLSFRSELWKYFLIDSADKVTVNNNALTNLTTSTTGLSGLSLTWVPEPDLEPDSYERRQYVLLKQKAAGKPVFLLRSNRSMTKEAEAAVQVKLTVAGAERNLPTPKANQSKLEVVQTL</sequence>
<gene>
    <name evidence="1" type="ORF">HNV11_06850</name>
</gene>
<dbReference type="AlphaFoldDB" id="A0A6M5Y3G8"/>
<dbReference type="Proteomes" id="UP000502756">
    <property type="component" value="Chromosome"/>
</dbReference>
<dbReference type="RefSeq" id="WP_171738966.1">
    <property type="nucleotide sequence ID" value="NZ_CP053435.1"/>
</dbReference>
<dbReference type="EMBL" id="CP053435">
    <property type="protein sequence ID" value="QJW89128.1"/>
    <property type="molecule type" value="Genomic_DNA"/>
</dbReference>
<proteinExistence type="predicted"/>
<protein>
    <submittedName>
        <fullName evidence="1">Uncharacterized protein</fullName>
    </submittedName>
</protein>
<evidence type="ECO:0000313" key="2">
    <source>
        <dbReference type="Proteomes" id="UP000502756"/>
    </source>
</evidence>